<protein>
    <recommendedName>
        <fullName evidence="10">Fluoride-specific ion channel FluC</fullName>
    </recommendedName>
</protein>
<keyword evidence="12" id="KW-1185">Reference proteome</keyword>
<keyword evidence="6 10" id="KW-0407">Ion channel</keyword>
<comment type="function">
    <text evidence="9 10">Fluoride-specific ion channel. Important for reducing fluoride concentration in the cell, thus reducing its toxicity.</text>
</comment>
<sequence length="136" mass="13875">MTIAAGGGLGSVARYLVGQALPAEPGVFPWATFLTNVSGCFALGALMVFVLGVWPPGRYVRPFFGIGLLGGYTTFSTLTAEIVDLLSHEAWTPTGVYAVGSLIGGMAAVWAGIVLARTIAGLPTRQGRDSAAGTAS</sequence>
<evidence type="ECO:0000313" key="11">
    <source>
        <dbReference type="EMBL" id="MFC0860895.1"/>
    </source>
</evidence>
<feature type="transmembrane region" description="Helical" evidence="10">
    <location>
        <begin position="28"/>
        <end position="51"/>
    </location>
</feature>
<feature type="binding site" evidence="10">
    <location>
        <position position="73"/>
    </location>
    <ligand>
        <name>Na(+)</name>
        <dbReference type="ChEBI" id="CHEBI:29101"/>
        <note>structural</note>
    </ligand>
</feature>
<keyword evidence="2 10" id="KW-1003">Cell membrane</keyword>
<keyword evidence="10" id="KW-0406">Ion transport</keyword>
<dbReference type="InterPro" id="IPR003691">
    <property type="entry name" value="FluC"/>
</dbReference>
<keyword evidence="10" id="KW-0479">Metal-binding</keyword>
<keyword evidence="10" id="KW-0915">Sodium</keyword>
<keyword evidence="5 10" id="KW-0472">Membrane</keyword>
<evidence type="ECO:0000256" key="10">
    <source>
        <dbReference type="HAMAP-Rule" id="MF_00454"/>
    </source>
</evidence>
<dbReference type="EMBL" id="JBHMQT010000003">
    <property type="protein sequence ID" value="MFC0860895.1"/>
    <property type="molecule type" value="Genomic_DNA"/>
</dbReference>
<evidence type="ECO:0000256" key="4">
    <source>
        <dbReference type="ARBA" id="ARBA00022989"/>
    </source>
</evidence>
<feature type="transmembrane region" description="Helical" evidence="10">
    <location>
        <begin position="63"/>
        <end position="83"/>
    </location>
</feature>
<dbReference type="Pfam" id="PF02537">
    <property type="entry name" value="CRCB"/>
    <property type="match status" value="1"/>
</dbReference>
<comment type="activity regulation">
    <text evidence="10">Na(+) is not transported, but it plays an essential structural role and its presence is essential for fluoride channel function.</text>
</comment>
<comment type="catalytic activity">
    <reaction evidence="8">
        <text>fluoride(in) = fluoride(out)</text>
        <dbReference type="Rhea" id="RHEA:76159"/>
        <dbReference type="ChEBI" id="CHEBI:17051"/>
    </reaction>
    <physiologicalReaction direction="left-to-right" evidence="8">
        <dbReference type="Rhea" id="RHEA:76160"/>
    </physiologicalReaction>
</comment>
<dbReference type="Proteomes" id="UP001589870">
    <property type="component" value="Unassembled WGS sequence"/>
</dbReference>
<proteinExistence type="inferred from homology"/>
<dbReference type="PANTHER" id="PTHR28259">
    <property type="entry name" value="FLUORIDE EXPORT PROTEIN 1-RELATED"/>
    <property type="match status" value="1"/>
</dbReference>
<comment type="subcellular location">
    <subcellularLocation>
        <location evidence="1 10">Cell membrane</location>
        <topology evidence="1 10">Multi-pass membrane protein</topology>
    </subcellularLocation>
</comment>
<organism evidence="11 12">
    <name type="scientific">Sphaerimonospora cavernae</name>
    <dbReference type="NCBI Taxonomy" id="1740611"/>
    <lineage>
        <taxon>Bacteria</taxon>
        <taxon>Bacillati</taxon>
        <taxon>Actinomycetota</taxon>
        <taxon>Actinomycetes</taxon>
        <taxon>Streptosporangiales</taxon>
        <taxon>Streptosporangiaceae</taxon>
        <taxon>Sphaerimonospora</taxon>
    </lineage>
</organism>
<dbReference type="PANTHER" id="PTHR28259:SF1">
    <property type="entry name" value="FLUORIDE EXPORT PROTEIN 1-RELATED"/>
    <property type="match status" value="1"/>
</dbReference>
<evidence type="ECO:0000256" key="3">
    <source>
        <dbReference type="ARBA" id="ARBA00022692"/>
    </source>
</evidence>
<feature type="binding site" evidence="10">
    <location>
        <position position="70"/>
    </location>
    <ligand>
        <name>Na(+)</name>
        <dbReference type="ChEBI" id="CHEBI:29101"/>
        <note>structural</note>
    </ligand>
</feature>
<dbReference type="RefSeq" id="WP_394299152.1">
    <property type="nucleotide sequence ID" value="NZ_JBHMQT010000003.1"/>
</dbReference>
<keyword evidence="10" id="KW-0813">Transport</keyword>
<dbReference type="HAMAP" id="MF_00454">
    <property type="entry name" value="FluC"/>
    <property type="match status" value="1"/>
</dbReference>
<evidence type="ECO:0000256" key="2">
    <source>
        <dbReference type="ARBA" id="ARBA00022475"/>
    </source>
</evidence>
<evidence type="ECO:0000313" key="12">
    <source>
        <dbReference type="Proteomes" id="UP001589870"/>
    </source>
</evidence>
<evidence type="ECO:0000256" key="1">
    <source>
        <dbReference type="ARBA" id="ARBA00004651"/>
    </source>
</evidence>
<evidence type="ECO:0000256" key="8">
    <source>
        <dbReference type="ARBA" id="ARBA00035585"/>
    </source>
</evidence>
<gene>
    <name evidence="10" type="primary">fluC</name>
    <name evidence="10" type="synonym">crcB</name>
    <name evidence="11" type="ORF">ACFHYQ_01165</name>
</gene>
<evidence type="ECO:0000256" key="6">
    <source>
        <dbReference type="ARBA" id="ARBA00023303"/>
    </source>
</evidence>
<evidence type="ECO:0000256" key="5">
    <source>
        <dbReference type="ARBA" id="ARBA00023136"/>
    </source>
</evidence>
<name>A0ABV6TXG1_9ACTN</name>
<keyword evidence="4 10" id="KW-1133">Transmembrane helix</keyword>
<reference evidence="11 12" key="1">
    <citation type="submission" date="2024-09" db="EMBL/GenBank/DDBJ databases">
        <authorList>
            <person name="Sun Q."/>
            <person name="Mori K."/>
        </authorList>
    </citation>
    <scope>NUCLEOTIDE SEQUENCE [LARGE SCALE GENOMIC DNA]</scope>
    <source>
        <strain evidence="11 12">TBRC 1851</strain>
    </source>
</reference>
<evidence type="ECO:0000256" key="7">
    <source>
        <dbReference type="ARBA" id="ARBA00035120"/>
    </source>
</evidence>
<evidence type="ECO:0000256" key="9">
    <source>
        <dbReference type="ARBA" id="ARBA00049940"/>
    </source>
</evidence>
<accession>A0ABV6TXG1</accession>
<keyword evidence="3 10" id="KW-0812">Transmembrane</keyword>
<feature type="transmembrane region" description="Helical" evidence="10">
    <location>
        <begin position="95"/>
        <end position="116"/>
    </location>
</feature>
<comment type="similarity">
    <text evidence="7 10">Belongs to the fluoride channel Fluc/FEX (TC 1.A.43) family.</text>
</comment>
<comment type="caution">
    <text evidence="11">The sequence shown here is derived from an EMBL/GenBank/DDBJ whole genome shotgun (WGS) entry which is preliminary data.</text>
</comment>